<dbReference type="SMART" id="SM01360">
    <property type="entry name" value="A2M"/>
    <property type="match status" value="1"/>
</dbReference>
<dbReference type="Gene3D" id="2.60.40.1930">
    <property type="match status" value="1"/>
</dbReference>
<dbReference type="InterPro" id="IPR021868">
    <property type="entry name" value="Alpha_2_Macroglob_MG3"/>
</dbReference>
<dbReference type="SMART" id="SM01419">
    <property type="entry name" value="Thiol-ester_cl"/>
    <property type="match status" value="1"/>
</dbReference>
<dbReference type="Pfam" id="PF07703">
    <property type="entry name" value="A2M_BRD"/>
    <property type="match status" value="1"/>
</dbReference>
<feature type="chain" id="PRO_5037317655" description="Alpha-2-macroglobulin" evidence="4">
    <location>
        <begin position="28"/>
        <end position="1640"/>
    </location>
</feature>
<evidence type="ECO:0000256" key="3">
    <source>
        <dbReference type="PIRNR" id="PIRNR038980"/>
    </source>
</evidence>
<dbReference type="Pfam" id="PF17970">
    <property type="entry name" value="bMG1"/>
    <property type="match status" value="1"/>
</dbReference>
<dbReference type="Pfam" id="PF21142">
    <property type="entry name" value="A2M_bMG2"/>
    <property type="match status" value="1"/>
</dbReference>
<dbReference type="Pfam" id="PF07678">
    <property type="entry name" value="TED_complement"/>
    <property type="match status" value="1"/>
</dbReference>
<dbReference type="PANTHER" id="PTHR40094">
    <property type="entry name" value="ALPHA-2-MACROGLOBULIN HOMOLOG"/>
    <property type="match status" value="1"/>
</dbReference>
<evidence type="ECO:0000256" key="2">
    <source>
        <dbReference type="ARBA" id="ARBA00022729"/>
    </source>
</evidence>
<organism evidence="7 8">
    <name type="scientific">Entomomonas asaccharolytica</name>
    <dbReference type="NCBI Taxonomy" id="2785331"/>
    <lineage>
        <taxon>Bacteria</taxon>
        <taxon>Pseudomonadati</taxon>
        <taxon>Pseudomonadota</taxon>
        <taxon>Gammaproteobacteria</taxon>
        <taxon>Pseudomonadales</taxon>
        <taxon>Pseudomonadaceae</taxon>
        <taxon>Entomomonas</taxon>
    </lineage>
</organism>
<comment type="similarity">
    <text evidence="1">Belongs to the protease inhibitor I39 (alpha-2-macroglobulin) family. Bacterial alpha-2-macroglobulin subfamily.</text>
</comment>
<dbReference type="Pfam" id="PF11974">
    <property type="entry name" value="bMG3"/>
    <property type="match status" value="1"/>
</dbReference>
<keyword evidence="2 4" id="KW-0732">Signal</keyword>
<dbReference type="InterPro" id="IPR051802">
    <property type="entry name" value="YfhM-like"/>
</dbReference>
<dbReference type="InterPro" id="IPR011626">
    <property type="entry name" value="Alpha-macroglobulin_TED"/>
</dbReference>
<dbReference type="InterPro" id="IPR001599">
    <property type="entry name" value="Macroglobln_a2"/>
</dbReference>
<keyword evidence="8" id="KW-1185">Reference proteome</keyword>
<accession>A0A974NDV9</accession>
<dbReference type="SMART" id="SM01359">
    <property type="entry name" value="A2M_N_2"/>
    <property type="match status" value="1"/>
</dbReference>
<dbReference type="InterPro" id="IPR041246">
    <property type="entry name" value="Bact_MG10"/>
</dbReference>
<dbReference type="RefSeq" id="WP_201090717.1">
    <property type="nucleotide sequence ID" value="NZ_CP067393.1"/>
</dbReference>
<dbReference type="KEGG" id="eaz:JHT90_10455"/>
<dbReference type="PANTHER" id="PTHR40094:SF1">
    <property type="entry name" value="UBIQUITIN DOMAIN-CONTAINING PROTEIN"/>
    <property type="match status" value="1"/>
</dbReference>
<proteinExistence type="inferred from homology"/>
<dbReference type="Pfam" id="PF00207">
    <property type="entry name" value="A2M"/>
    <property type="match status" value="1"/>
</dbReference>
<reference evidence="7 8" key="1">
    <citation type="submission" date="2021-01" db="EMBL/GenBank/DDBJ databases">
        <title>Entomomonas sp. F2A isolated from a house cricket (Acheta domesticus).</title>
        <authorList>
            <person name="Spergser J."/>
            <person name="Busse H.-J."/>
        </authorList>
    </citation>
    <scope>NUCLEOTIDE SEQUENCE [LARGE SCALE GENOMIC DNA]</scope>
    <source>
        <strain evidence="7 8">F2A</strain>
    </source>
</reference>
<dbReference type="InterPro" id="IPR008930">
    <property type="entry name" value="Terpenoid_cyclase/PrenylTrfase"/>
</dbReference>
<dbReference type="InterPro" id="IPR041462">
    <property type="entry name" value="Bact_A2M_MG6"/>
</dbReference>
<keyword evidence="3" id="KW-1003">Cell membrane</keyword>
<feature type="domain" description="Alpha-2-macroglobulin bait region" evidence="5">
    <location>
        <begin position="732"/>
        <end position="880"/>
    </location>
</feature>
<evidence type="ECO:0000259" key="5">
    <source>
        <dbReference type="SMART" id="SM01359"/>
    </source>
</evidence>
<feature type="domain" description="Alpha-2-macroglobulin" evidence="6">
    <location>
        <begin position="942"/>
        <end position="1031"/>
    </location>
</feature>
<dbReference type="InterPro" id="IPR047565">
    <property type="entry name" value="Alpha-macroglob_thiol-ester_cl"/>
</dbReference>
<dbReference type="InterPro" id="IPR002890">
    <property type="entry name" value="MG2"/>
</dbReference>
<dbReference type="Pfam" id="PF01835">
    <property type="entry name" value="MG2"/>
    <property type="match status" value="1"/>
</dbReference>
<dbReference type="InterPro" id="IPR041203">
    <property type="entry name" value="Bact_A2M_MG5"/>
</dbReference>
<dbReference type="Pfam" id="PF17972">
    <property type="entry name" value="bMG5"/>
    <property type="match status" value="1"/>
</dbReference>
<dbReference type="Pfam" id="PF17973">
    <property type="entry name" value="bMG10"/>
    <property type="match status" value="1"/>
</dbReference>
<dbReference type="SUPFAM" id="SSF48239">
    <property type="entry name" value="Terpenoid cyclases/Protein prenyltransferases"/>
    <property type="match status" value="1"/>
</dbReference>
<keyword evidence="3" id="KW-0646">Protease inhibitor</keyword>
<evidence type="ECO:0000256" key="1">
    <source>
        <dbReference type="ARBA" id="ARBA00010556"/>
    </source>
</evidence>
<gene>
    <name evidence="7" type="ORF">JHT90_10455</name>
</gene>
<dbReference type="InterPro" id="IPR049120">
    <property type="entry name" value="A2M_bMG2"/>
</dbReference>
<dbReference type="Proteomes" id="UP000595278">
    <property type="component" value="Chromosome"/>
</dbReference>
<comment type="function">
    <text evidence="3">Protects the bacterial cell from host peptidases.</text>
</comment>
<dbReference type="Pfam" id="PF17962">
    <property type="entry name" value="bMG6"/>
    <property type="match status" value="1"/>
</dbReference>
<dbReference type="GO" id="GO:0005615">
    <property type="term" value="C:extracellular space"/>
    <property type="evidence" value="ECO:0007669"/>
    <property type="project" value="InterPro"/>
</dbReference>
<protein>
    <recommendedName>
        <fullName evidence="3">Alpha-2-macroglobulin</fullName>
    </recommendedName>
</protein>
<name>A0A974NDV9_9GAMM</name>
<dbReference type="Gene3D" id="1.50.10.20">
    <property type="match status" value="1"/>
</dbReference>
<dbReference type="EMBL" id="CP067393">
    <property type="protein sequence ID" value="QQP84820.1"/>
    <property type="molecule type" value="Genomic_DNA"/>
</dbReference>
<sequence>MNKKYWLAVPLLISLMFGTVSHNFAQAQTTSPPSTAVDESTLAKRYAGKELKVIDVSEIQVNGASTLSVTFSVPLKANQKFNDKLHLIDTKSGKVDGAWVLSKNQQELTFNNLEPNRKLVLTVDAGLRGVNGKSIPVEYVARLTTKDLKPMLGFASRGSLLPVRLAEGLPVVTLNVQQATVEFFKIHDDKLPQFFSQWGRGGSLQYWNAEELLAMADLAYTGGFKLNADKNRRETVMLPIAGIKQLQKPGVYFAVLRQSGEYKYSFPATVFTISDIGVSAHRYKSSDNLTVFTQSLETGKAIIGVDIKVLDSKGNVIEDAATNTKGYAELANISDADIVLAAHNGQTTMLRLKTSALDLSEFTVTGPEDAAFQFFMFGPRDLYRPGETVLFNALLRDKDGNQVKDMPVNVEVRSPDGTVVRSFVWKATQQGFYQYQLKVSSDAKTGRWSFLVKIGDKKVQDYNFNVEDFLPERLALELKASEQPLAPVDSMYVGVNGRYLYGAPASGNLLSGQVYVRPLREGVAKLPGYYFGDLNEKYLSQNIDFSEFPLDKEGKGTIRLDSQWKEVKSPLQLIVQASLQESGGRPIVRRVIQSVWPAKQLVGIRPLFKDKEVDYDTTVEFEVLLANAQGDKLAAKDLKVRFVRERRDYYWYYSDSDGWNSNYNQKDLMMDEQQISIAKGTTAKLTYPVEWGYYRLEVENPATGLISNYQFRAGYSWQENTEEGGAVRPDQVKVALDKPAYNEGDKAKITITPPAAGSGYLMIESSDGLLWWQAIDVPATGKTFEIPIDSKWQRHDLYISTLIVRPGDRKVGATPKRAVGLLHLPLDRQQRKVNLELVAPEKMGPSQNLVVKVKAKDSQGNPIKNATVLVAAVDVGVLNITNYKTPDPFAGIFGRKAYGADQLDVYGQLIETGQGRIASLSFGGDAALAKGGKKPDTNVMIVALQSKPITVNDNGEAEVSLAIPDFNGELRLMGQAWTDNAFGMAEAKTVVAAPVIAELATPRFLAGGDSSTLALDITNLTEKPQKLSVNLTSEGFVTLVNSKPQQITVAKGERKILTIPVKALSGMGVGKVTVNVTGITVEGKAAPDIKRTWSIGTRPAYPATLETFQTVLESSPWNIPTAVLSGTEMDGREGLLQLTSQPPLNLSKQIQSLHAYPYGCAEQTTSGLYPSLYSTTELLKRLSVTTDQTDEQRHNAIEIGIGRLLGMQRHNGSFGLWSNDSEEGYWLSIYVTDFLLRARERGFSVPEEPLQNAVKRILNYVQNNNSIDPYYTDNVTATRFAAQAYAGYVLARSKQAPLGALRALYDRRSQAPSGLSLVQLSAALKLMGDNTRAEQALKEGLVKTRDNSRSYWWIGDYGSEVRDNALILAILQEHQMGSADAIYNRMFTLSQDIANKRWLSTQERNAIFLAGYRILLTPEKAWQADVEVAGNKYTVTDKQPSLKLSDEEMRKITTLKVVNKTADVPLYQTVNVTGYPSQAPKATTNDGLFISKEYLDLNGRPLNLINVRSGDLIIVRIKLATKQRITDALLVDLLPAGLELENQNLAQASASLKDAADTIKESLKSMQRARIAHQEFRDDRYVIQLDLGYNYSNQTTDILYLARAVTPGEYRVPPAVVESMYRPNWQATSDAPALLIVKPH</sequence>
<dbReference type="InterPro" id="IPR026284">
    <property type="entry name" value="A2MG_proteobact"/>
</dbReference>
<dbReference type="PIRSF" id="PIRSF038980">
    <property type="entry name" value="A2M_bac"/>
    <property type="match status" value="1"/>
</dbReference>
<dbReference type="InterPro" id="IPR011625">
    <property type="entry name" value="A2M_N_BRD"/>
</dbReference>
<evidence type="ECO:0000313" key="8">
    <source>
        <dbReference type="Proteomes" id="UP000595278"/>
    </source>
</evidence>
<dbReference type="GO" id="GO:0004866">
    <property type="term" value="F:endopeptidase inhibitor activity"/>
    <property type="evidence" value="ECO:0007669"/>
    <property type="project" value="UniProtKB-UniRule"/>
</dbReference>
<evidence type="ECO:0000259" key="6">
    <source>
        <dbReference type="SMART" id="SM01360"/>
    </source>
</evidence>
<evidence type="ECO:0000313" key="7">
    <source>
        <dbReference type="EMBL" id="QQP84820.1"/>
    </source>
</evidence>
<dbReference type="CDD" id="cd02891">
    <property type="entry name" value="A2M_like"/>
    <property type="match status" value="1"/>
</dbReference>
<evidence type="ECO:0000256" key="4">
    <source>
        <dbReference type="SAM" id="SignalP"/>
    </source>
</evidence>
<feature type="signal peptide" evidence="4">
    <location>
        <begin position="1"/>
        <end position="27"/>
    </location>
</feature>
<dbReference type="InterPro" id="IPR040639">
    <property type="entry name" value="A2MG_MG1"/>
</dbReference>
<keyword evidence="3" id="KW-0472">Membrane</keyword>